<dbReference type="AlphaFoldDB" id="D8TGU0"/>
<dbReference type="RefSeq" id="XP_002945962.1">
    <property type="nucleotide sequence ID" value="XM_002945916.1"/>
</dbReference>
<reference evidence="1 2" key="1">
    <citation type="journal article" date="2010" name="Science">
        <title>Genomic analysis of organismal complexity in the multicellular green alga Volvox carteri.</title>
        <authorList>
            <person name="Prochnik S.E."/>
            <person name="Umen J."/>
            <person name="Nedelcu A.M."/>
            <person name="Hallmann A."/>
            <person name="Miller S.M."/>
            <person name="Nishii I."/>
            <person name="Ferris P."/>
            <person name="Kuo A."/>
            <person name="Mitros T."/>
            <person name="Fritz-Laylin L.K."/>
            <person name="Hellsten U."/>
            <person name="Chapman J."/>
            <person name="Simakov O."/>
            <person name="Rensing S.A."/>
            <person name="Terry A."/>
            <person name="Pangilinan J."/>
            <person name="Kapitonov V."/>
            <person name="Jurka J."/>
            <person name="Salamov A."/>
            <person name="Shapiro H."/>
            <person name="Schmutz J."/>
            <person name="Grimwood J."/>
            <person name="Lindquist E."/>
            <person name="Lucas S."/>
            <person name="Grigoriev I.V."/>
            <person name="Schmitt R."/>
            <person name="Kirk D."/>
            <person name="Rokhsar D.S."/>
        </authorList>
    </citation>
    <scope>NUCLEOTIDE SEQUENCE [LARGE SCALE GENOMIC DNA]</scope>
    <source>
        <strain evidence="2">f. Nagariensis / Eve</strain>
    </source>
</reference>
<name>D8TGU0_VOLCA</name>
<dbReference type="GeneID" id="9624281"/>
<protein>
    <recommendedName>
        <fullName evidence="3">FAST kinase leucine-rich domain-containing protein</fullName>
    </recommendedName>
</protein>
<dbReference type="KEGG" id="vcn:VOLCADRAFT_115881"/>
<gene>
    <name evidence="1" type="ORF">VOLCADRAFT_115881</name>
</gene>
<evidence type="ECO:0008006" key="3">
    <source>
        <dbReference type="Google" id="ProtNLM"/>
    </source>
</evidence>
<evidence type="ECO:0000313" key="1">
    <source>
        <dbReference type="EMBL" id="EFJ52957.1"/>
    </source>
</evidence>
<proteinExistence type="predicted"/>
<dbReference type="EMBL" id="GL378323">
    <property type="protein sequence ID" value="EFJ52957.1"/>
    <property type="molecule type" value="Genomic_DNA"/>
</dbReference>
<feature type="non-terminal residue" evidence="1">
    <location>
        <position position="1"/>
    </location>
</feature>
<sequence>ELTLQRLDELNADSLITVMFAFTQSHYSPHPRIQHRMAAATKADMASFTPRQLEHVACSLAALSYRPSEGWLDNFAHALQVNWNAFLPSQLAVTLVQAAACGLTHLPAATLQDQLPALLRQGVGPSSTMDPATLAKLVWILKLAPLGPEGKQAAVEGKWLDSLVAALQQHLNPTNITVPTASRQEEGEPQEGLQEHQKQGAWEGNRIAKGVWEADVAGCSRAGYGEVQEGAGAGGGGGGGSMLVGHPSSRQLHPADVALVLSSLAGLGRQLLPEAARGEFQRYWLSGSGARWAALAREERLVMSLLGYGPTD</sequence>
<organism evidence="2">
    <name type="scientific">Volvox carteri f. nagariensis</name>
    <dbReference type="NCBI Taxonomy" id="3068"/>
    <lineage>
        <taxon>Eukaryota</taxon>
        <taxon>Viridiplantae</taxon>
        <taxon>Chlorophyta</taxon>
        <taxon>core chlorophytes</taxon>
        <taxon>Chlorophyceae</taxon>
        <taxon>CS clade</taxon>
        <taxon>Chlamydomonadales</taxon>
        <taxon>Volvocaceae</taxon>
        <taxon>Volvox</taxon>
    </lineage>
</organism>
<keyword evidence="2" id="KW-1185">Reference proteome</keyword>
<accession>D8TGU0</accession>
<dbReference type="OrthoDB" id="550179at2759"/>
<evidence type="ECO:0000313" key="2">
    <source>
        <dbReference type="Proteomes" id="UP000001058"/>
    </source>
</evidence>
<dbReference type="InParanoid" id="D8TGU0"/>
<dbReference type="Proteomes" id="UP000001058">
    <property type="component" value="Unassembled WGS sequence"/>
</dbReference>